<keyword evidence="6" id="KW-0106">Calcium</keyword>
<gene>
    <name evidence="9" type="ORF">B0F90DRAFT_1699080</name>
</gene>
<dbReference type="PANTHER" id="PTHR11799:SF12">
    <property type="entry name" value="PARAOXONASE-RELATED"/>
    <property type="match status" value="1"/>
</dbReference>
<keyword evidence="2" id="KW-0378">Hydrolase</keyword>
<dbReference type="InterPro" id="IPR011042">
    <property type="entry name" value="6-blade_b-propeller_TolB-like"/>
</dbReference>
<accession>A0AAD4QQV8</accession>
<organism evidence="9 10">
    <name type="scientific">Multifurca ochricompacta</name>
    <dbReference type="NCBI Taxonomy" id="376703"/>
    <lineage>
        <taxon>Eukaryota</taxon>
        <taxon>Fungi</taxon>
        <taxon>Dikarya</taxon>
        <taxon>Basidiomycota</taxon>
        <taxon>Agaricomycotina</taxon>
        <taxon>Agaricomycetes</taxon>
        <taxon>Russulales</taxon>
        <taxon>Russulaceae</taxon>
        <taxon>Multifurca</taxon>
    </lineage>
</organism>
<keyword evidence="3 7" id="KW-1015">Disulfide bond</keyword>
<dbReference type="EMBL" id="WTXG01000005">
    <property type="protein sequence ID" value="KAI0305564.1"/>
    <property type="molecule type" value="Genomic_DNA"/>
</dbReference>
<evidence type="ECO:0000256" key="5">
    <source>
        <dbReference type="PIRSR" id="PIRSR602640-1"/>
    </source>
</evidence>
<evidence type="ECO:0000256" key="6">
    <source>
        <dbReference type="PIRSR" id="PIRSR602640-2"/>
    </source>
</evidence>
<dbReference type="Gene3D" id="2.120.10.30">
    <property type="entry name" value="TolB, C-terminal domain"/>
    <property type="match status" value="1"/>
</dbReference>
<feature type="active site" description="Proton acceptor" evidence="5">
    <location>
        <position position="124"/>
    </location>
</feature>
<comment type="cofactor">
    <cofactor evidence="6">
        <name>Ca(2+)</name>
        <dbReference type="ChEBI" id="CHEBI:29108"/>
    </cofactor>
    <text evidence="6">Binds 2 calcium ions per subunit.</text>
</comment>
<feature type="glycosylation site" description="N-linked (GlcNAc...) asparagine" evidence="8">
    <location>
        <position position="291"/>
    </location>
</feature>
<evidence type="ECO:0000256" key="8">
    <source>
        <dbReference type="PIRSR" id="PIRSR602640-4"/>
    </source>
</evidence>
<dbReference type="GO" id="GO:0004064">
    <property type="term" value="F:arylesterase activity"/>
    <property type="evidence" value="ECO:0007669"/>
    <property type="project" value="InterPro"/>
</dbReference>
<name>A0AAD4QQV8_9AGAM</name>
<evidence type="ECO:0000313" key="9">
    <source>
        <dbReference type="EMBL" id="KAI0305564.1"/>
    </source>
</evidence>
<dbReference type="Proteomes" id="UP001203297">
    <property type="component" value="Unassembled WGS sequence"/>
</dbReference>
<comment type="PTM">
    <text evidence="8">Glycosylated.</text>
</comment>
<dbReference type="AlphaFoldDB" id="A0AAD4QQV8"/>
<evidence type="ECO:0000256" key="2">
    <source>
        <dbReference type="ARBA" id="ARBA00022801"/>
    </source>
</evidence>
<keyword evidence="10" id="KW-1185">Reference proteome</keyword>
<evidence type="ECO:0000313" key="10">
    <source>
        <dbReference type="Proteomes" id="UP001203297"/>
    </source>
</evidence>
<keyword evidence="6" id="KW-0479">Metal-binding</keyword>
<dbReference type="InterPro" id="IPR002640">
    <property type="entry name" value="Arylesterase"/>
</dbReference>
<proteinExistence type="inferred from homology"/>
<keyword evidence="4 8" id="KW-0325">Glycoprotein</keyword>
<evidence type="ECO:0000256" key="4">
    <source>
        <dbReference type="ARBA" id="ARBA00023180"/>
    </source>
</evidence>
<comment type="similarity">
    <text evidence="1">Belongs to the paraoxonase family.</text>
</comment>
<dbReference type="SUPFAM" id="SSF63829">
    <property type="entry name" value="Calcium-dependent phosphotriesterase"/>
    <property type="match status" value="1"/>
</dbReference>
<reference evidence="9" key="1">
    <citation type="journal article" date="2022" name="New Phytol.">
        <title>Evolutionary transition to the ectomycorrhizal habit in the genomes of a hyperdiverse lineage of mushroom-forming fungi.</title>
        <authorList>
            <person name="Looney B."/>
            <person name="Miyauchi S."/>
            <person name="Morin E."/>
            <person name="Drula E."/>
            <person name="Courty P.E."/>
            <person name="Kohler A."/>
            <person name="Kuo A."/>
            <person name="LaButti K."/>
            <person name="Pangilinan J."/>
            <person name="Lipzen A."/>
            <person name="Riley R."/>
            <person name="Andreopoulos W."/>
            <person name="He G."/>
            <person name="Johnson J."/>
            <person name="Nolan M."/>
            <person name="Tritt A."/>
            <person name="Barry K.W."/>
            <person name="Grigoriev I.V."/>
            <person name="Nagy L.G."/>
            <person name="Hibbett D."/>
            <person name="Henrissat B."/>
            <person name="Matheny P.B."/>
            <person name="Labbe J."/>
            <person name="Martin F.M."/>
        </authorList>
    </citation>
    <scope>NUCLEOTIDE SEQUENCE</scope>
    <source>
        <strain evidence="9">BPL690</strain>
    </source>
</reference>
<feature type="binding site" evidence="6">
    <location>
        <position position="246"/>
    </location>
    <ligand>
        <name>Ca(2+)</name>
        <dbReference type="ChEBI" id="CHEBI:29108"/>
        <label>1</label>
        <note>catalytic</note>
    </ligand>
</feature>
<evidence type="ECO:0000256" key="1">
    <source>
        <dbReference type="ARBA" id="ARBA00008595"/>
    </source>
</evidence>
<dbReference type="InterPro" id="IPR051288">
    <property type="entry name" value="Serum_paraoxonase/arylesterase"/>
</dbReference>
<feature type="disulfide bond" description="In form B" evidence="7">
    <location>
        <begin position="45"/>
        <end position="384"/>
    </location>
</feature>
<feature type="binding site" evidence="6">
    <location>
        <position position="291"/>
    </location>
    <ligand>
        <name>Ca(2+)</name>
        <dbReference type="ChEBI" id="CHEBI:29108"/>
        <label>1</label>
        <note>catalytic</note>
    </ligand>
</feature>
<feature type="binding site" evidence="6">
    <location>
        <position position="290"/>
    </location>
    <ligand>
        <name>Ca(2+)</name>
        <dbReference type="ChEBI" id="CHEBI:29108"/>
        <label>1</label>
        <note>catalytic</note>
    </ligand>
</feature>
<dbReference type="PANTHER" id="PTHR11799">
    <property type="entry name" value="PARAOXONASE"/>
    <property type="match status" value="1"/>
</dbReference>
<sequence length="387" mass="42163">MARTWLTFSALSAVLLAVYYQVSFKAILSANGVWREIEPVGNVNCKKVEALKACEKIVLHHPSGLLYLACSTPIGRRQWLPALEVLEEDKFSFDDYIATYDPATGTVTRLTFQDFPSTQGYASHGMDVVPSASDPRELYVYAINHRKPVQGPAKQIGADSVVEIFTTTVGGKTLKHIKTVADPVINTPNDIVGSSDGRSFYFTNDHGVKVGFTRILEFLGLARTSVGYCHVDDGCKISIAGLQGSNGIARSQNGTIYVGNSKFGQISVLEEQSEHSLVLTDLIALDRLVDNLSIDEDGILWAAGISSSLRWFSAYNDFEKIAPSSALRVSKNVGDKAYFGEKLKVEKVFEDDGTQASAITSVAYDARRNILFLSGVFGSHLTVCEAP</sequence>
<protein>
    <recommendedName>
        <fullName evidence="11">Serum paraoxonase/arylesterase</fullName>
    </recommendedName>
</protein>
<evidence type="ECO:0000256" key="3">
    <source>
        <dbReference type="ARBA" id="ARBA00023157"/>
    </source>
</evidence>
<evidence type="ECO:0008006" key="11">
    <source>
        <dbReference type="Google" id="ProtNLM"/>
    </source>
</evidence>
<dbReference type="GO" id="GO:0046872">
    <property type="term" value="F:metal ion binding"/>
    <property type="evidence" value="ECO:0007669"/>
    <property type="project" value="UniProtKB-KW"/>
</dbReference>
<dbReference type="Pfam" id="PF01731">
    <property type="entry name" value="Arylesterase"/>
    <property type="match status" value="1"/>
</dbReference>
<comment type="caution">
    <text evidence="9">The sequence shown here is derived from an EMBL/GenBank/DDBJ whole genome shotgun (WGS) entry which is preliminary data.</text>
</comment>
<feature type="binding site" evidence="6">
    <location>
        <position position="190"/>
    </location>
    <ligand>
        <name>Ca(2+)</name>
        <dbReference type="ChEBI" id="CHEBI:29108"/>
        <label>1</label>
        <note>catalytic</note>
    </ligand>
</feature>
<feature type="binding site" evidence="6">
    <location>
        <position position="189"/>
    </location>
    <ligand>
        <name>Ca(2+)</name>
        <dbReference type="ChEBI" id="CHEBI:29108"/>
        <label>1</label>
        <note>catalytic</note>
    </ligand>
</feature>
<evidence type="ECO:0000256" key="7">
    <source>
        <dbReference type="PIRSR" id="PIRSR602640-3"/>
    </source>
</evidence>